<dbReference type="PROSITE" id="PS00195">
    <property type="entry name" value="GLUTAREDOXIN_1"/>
    <property type="match status" value="1"/>
</dbReference>
<dbReference type="Gene3D" id="1.20.1050.10">
    <property type="match status" value="1"/>
</dbReference>
<dbReference type="PANTHER" id="PTHR12782">
    <property type="entry name" value="MICROSOMAL PROSTAGLANDIN E SYNTHASE-2"/>
    <property type="match status" value="1"/>
</dbReference>
<dbReference type="SFLD" id="SFLDS00019">
    <property type="entry name" value="Glutathione_Transferase_(cytos"/>
    <property type="match status" value="1"/>
</dbReference>
<dbReference type="InterPro" id="IPR040079">
    <property type="entry name" value="Glutathione_S-Trfase"/>
</dbReference>
<dbReference type="GO" id="GO:0050220">
    <property type="term" value="F:prostaglandin-E synthase activity"/>
    <property type="evidence" value="ECO:0007669"/>
    <property type="project" value="InterPro"/>
</dbReference>
<dbReference type="OrthoDB" id="423541at2759"/>
<organism evidence="4 5">
    <name type="scientific">Perkinsus olseni</name>
    <name type="common">Perkinsus atlanticus</name>
    <dbReference type="NCBI Taxonomy" id="32597"/>
    <lineage>
        <taxon>Eukaryota</taxon>
        <taxon>Sar</taxon>
        <taxon>Alveolata</taxon>
        <taxon>Perkinsozoa</taxon>
        <taxon>Perkinsea</taxon>
        <taxon>Perkinsida</taxon>
        <taxon>Perkinsidae</taxon>
        <taxon>Perkinsus</taxon>
    </lineage>
</organism>
<accession>A0A7J6M9C9</accession>
<name>A0A7J6M9C9_PEROL</name>
<feature type="chain" id="PRO_5029674386" evidence="2">
    <location>
        <begin position="21"/>
        <end position="570"/>
    </location>
</feature>
<feature type="region of interest" description="Disordered" evidence="1">
    <location>
        <begin position="106"/>
        <end position="128"/>
    </location>
</feature>
<dbReference type="AlphaFoldDB" id="A0A7J6M9C9"/>
<feature type="domain" description="GST N-terminal" evidence="3">
    <location>
        <begin position="266"/>
        <end position="334"/>
    </location>
</feature>
<dbReference type="InterPro" id="IPR004045">
    <property type="entry name" value="Glutathione_S-Trfase_N"/>
</dbReference>
<dbReference type="InterPro" id="IPR036249">
    <property type="entry name" value="Thioredoxin-like_sf"/>
</dbReference>
<evidence type="ECO:0000313" key="5">
    <source>
        <dbReference type="Proteomes" id="UP000570595"/>
    </source>
</evidence>
<sequence>MGGGVKRLIVAWLFLGFGQALRDDRQEGSGVELDLGGGSSLLQFVNFKALGGAAVSFMPPQFRGMAGGALNLLEAEALRKKGVVPLMGGGQDYHWVCVCTEEEEKKPENKRRCPAAQPTTPTKEKGTPLGVGAAFVTRRCMSSAERNQGSSRSPVFAFRAIGVLAYGREDMDRRSRLKMPRAFRSSWRSRIPNLTDDQKTMAMAAGFAVVAFSMWKWQHDKPFARAYENTHCEENTADKGTPGVVAVVDKLPEDFDLRSGAVKISLYQYESCPFCRKVRGVLDYHRLPYKLVEVHPLTKAETKSFAPDYKKVPLVTFECNGRMVQMRNSSDIVAAVAGAMGTVGQPSEGMDIVKAPIPTPLTKSMTGPEAVVPAKKESTAEGEERAPGDANLSIEEQWVLWADQCLVQLIVINIYRNLRESMETFDYLLTHKEFGYVSKMAVYWSGTFVMMMVSGARRKKYHVPKGEERQALYEAVDMMVGQMGENSFLGGKSPCKADFNVYGVLRSVEGFTTERLLWENTKIKGWLSGSEQSCAAWLMIRYDRMTELVGPSMADTFVPRGPSTITAVAA</sequence>
<dbReference type="SUPFAM" id="SSF52833">
    <property type="entry name" value="Thioredoxin-like"/>
    <property type="match status" value="1"/>
</dbReference>
<protein>
    <submittedName>
        <fullName evidence="4">Prostaglandin E synthase 2, variant 2</fullName>
    </submittedName>
</protein>
<dbReference type="Proteomes" id="UP000570595">
    <property type="component" value="Unassembled WGS sequence"/>
</dbReference>
<reference evidence="4 5" key="1">
    <citation type="submission" date="2020-04" db="EMBL/GenBank/DDBJ databases">
        <title>Perkinsus olseni comparative genomics.</title>
        <authorList>
            <person name="Bogema D.R."/>
        </authorList>
    </citation>
    <scope>NUCLEOTIDE SEQUENCE [LARGE SCALE GENOMIC DNA]</scope>
    <source>
        <strain evidence="4">ATCC PRA-179</strain>
    </source>
</reference>
<dbReference type="EMBL" id="JABAHT010000042">
    <property type="protein sequence ID" value="KAF4668124.1"/>
    <property type="molecule type" value="Genomic_DNA"/>
</dbReference>
<dbReference type="Pfam" id="PF13417">
    <property type="entry name" value="GST_N_3"/>
    <property type="match status" value="1"/>
</dbReference>
<feature type="compositionally biased region" description="Basic and acidic residues" evidence="1">
    <location>
        <begin position="374"/>
        <end position="387"/>
    </location>
</feature>
<dbReference type="Gene3D" id="3.40.30.10">
    <property type="entry name" value="Glutaredoxin"/>
    <property type="match status" value="1"/>
</dbReference>
<proteinExistence type="predicted"/>
<evidence type="ECO:0000256" key="2">
    <source>
        <dbReference type="SAM" id="SignalP"/>
    </source>
</evidence>
<dbReference type="InterPro" id="IPR011767">
    <property type="entry name" value="GLR_AS"/>
</dbReference>
<keyword evidence="2" id="KW-0732">Signal</keyword>
<dbReference type="PROSITE" id="PS51354">
    <property type="entry name" value="GLUTAREDOXIN_2"/>
    <property type="match status" value="1"/>
</dbReference>
<dbReference type="InterPro" id="IPR036282">
    <property type="entry name" value="Glutathione-S-Trfase_C_sf"/>
</dbReference>
<evidence type="ECO:0000313" key="4">
    <source>
        <dbReference type="EMBL" id="KAF4668124.1"/>
    </source>
</evidence>
<dbReference type="InterPro" id="IPR034334">
    <property type="entry name" value="PGES2"/>
</dbReference>
<evidence type="ECO:0000259" key="3">
    <source>
        <dbReference type="Pfam" id="PF13417"/>
    </source>
</evidence>
<dbReference type="SFLD" id="SFLDG01182">
    <property type="entry name" value="Prostaglandin_E_synthase_like"/>
    <property type="match status" value="1"/>
</dbReference>
<gene>
    <name evidence="4" type="primary">PTGES2_1</name>
    <name evidence="4" type="ORF">FOZ61_007091</name>
</gene>
<comment type="caution">
    <text evidence="4">The sequence shown here is derived from an EMBL/GenBank/DDBJ whole genome shotgun (WGS) entry which is preliminary data.</text>
</comment>
<dbReference type="PANTHER" id="PTHR12782:SF5">
    <property type="entry name" value="PROSTAGLANDIN E SYNTHASE 2"/>
    <property type="match status" value="1"/>
</dbReference>
<dbReference type="SFLD" id="SFLDG01203">
    <property type="entry name" value="Prostaglandin_E_synthase_like1"/>
    <property type="match status" value="1"/>
</dbReference>
<feature type="region of interest" description="Disordered" evidence="1">
    <location>
        <begin position="365"/>
        <end position="388"/>
    </location>
</feature>
<dbReference type="GO" id="GO:0005739">
    <property type="term" value="C:mitochondrion"/>
    <property type="evidence" value="ECO:0007669"/>
    <property type="project" value="TreeGrafter"/>
</dbReference>
<feature type="signal peptide" evidence="2">
    <location>
        <begin position="1"/>
        <end position="20"/>
    </location>
</feature>
<dbReference type="SUPFAM" id="SSF47616">
    <property type="entry name" value="GST C-terminal domain-like"/>
    <property type="match status" value="1"/>
</dbReference>
<evidence type="ECO:0000256" key="1">
    <source>
        <dbReference type="SAM" id="MobiDB-lite"/>
    </source>
</evidence>